<proteinExistence type="predicted"/>
<dbReference type="Gene3D" id="3.40.50.410">
    <property type="entry name" value="von Willebrand factor, type A domain"/>
    <property type="match status" value="1"/>
</dbReference>
<sequence length="285" mass="31620">MIRQIRFGLGLGTVLLTGWLASDVVWAQMPTMKREERILGDRAGANYSVLEGGMRVPATVTQIKPVEQVVIILDGSGSMVPIYPRIVEELRKALPSQMAVPTAIARFSMQKTMLQDFTTSRAALDGALAKEQQLWSSGGTNDGTMKSKTNIYGALTGLQEVIGNRMTHCIVVTDGNDSFTERIDLPRVIKENMVVSYVNWAYRSFSARVDEENAVLVTGSGSRRMDIPNVTLRFVVRQTGGEVVNYDDWKAFGAYFKRRLTTPGALYRATWESTNPEIPFTLSAR</sequence>
<name>A0ABX8B3E8_9BACT</name>
<accession>A0ABX8B3E8</accession>
<dbReference type="Proteomes" id="UP000677668">
    <property type="component" value="Chromosome 2"/>
</dbReference>
<evidence type="ECO:0008006" key="3">
    <source>
        <dbReference type="Google" id="ProtNLM"/>
    </source>
</evidence>
<reference evidence="1 2" key="1">
    <citation type="submission" date="2021-03" db="EMBL/GenBank/DDBJ databases">
        <title>Genomic and phenotypic characterization of Chloracidobacterium isolates provides evidence for multiple species.</title>
        <authorList>
            <person name="Saini M.K."/>
            <person name="Costas A.M.G."/>
            <person name="Tank M."/>
            <person name="Bryant D.A."/>
        </authorList>
    </citation>
    <scope>NUCLEOTIDE SEQUENCE [LARGE SCALE GENOMIC DNA]</scope>
    <source>
        <strain evidence="1 2">N</strain>
    </source>
</reference>
<dbReference type="SUPFAM" id="SSF53300">
    <property type="entry name" value="vWA-like"/>
    <property type="match status" value="1"/>
</dbReference>
<dbReference type="EMBL" id="CP072643">
    <property type="protein sequence ID" value="QUV95513.1"/>
    <property type="molecule type" value="Genomic_DNA"/>
</dbReference>
<dbReference type="RefSeq" id="WP_211423734.1">
    <property type="nucleotide sequence ID" value="NZ_CP072643.1"/>
</dbReference>
<keyword evidence="2" id="KW-1185">Reference proteome</keyword>
<gene>
    <name evidence="1" type="ORF">J8C05_11785</name>
</gene>
<dbReference type="InterPro" id="IPR036465">
    <property type="entry name" value="vWFA_dom_sf"/>
</dbReference>
<evidence type="ECO:0000313" key="2">
    <source>
        <dbReference type="Proteomes" id="UP000677668"/>
    </source>
</evidence>
<evidence type="ECO:0000313" key="1">
    <source>
        <dbReference type="EMBL" id="QUV95513.1"/>
    </source>
</evidence>
<organism evidence="1 2">
    <name type="scientific">Chloracidobacterium sp. N</name>
    <dbReference type="NCBI Taxonomy" id="2821540"/>
    <lineage>
        <taxon>Bacteria</taxon>
        <taxon>Pseudomonadati</taxon>
        <taxon>Acidobacteriota</taxon>
        <taxon>Terriglobia</taxon>
        <taxon>Terriglobales</taxon>
        <taxon>Acidobacteriaceae</taxon>
        <taxon>Chloracidobacterium</taxon>
        <taxon>Chloracidobacterium aggregatum</taxon>
    </lineage>
</organism>
<protein>
    <recommendedName>
        <fullName evidence="3">VWFA domain-containing protein</fullName>
    </recommendedName>
</protein>